<keyword evidence="1" id="KW-0547">Nucleotide-binding</keyword>
<dbReference type="GO" id="GO:0030687">
    <property type="term" value="C:preribosome, large subunit precursor"/>
    <property type="evidence" value="ECO:0007669"/>
    <property type="project" value="TreeGrafter"/>
</dbReference>
<gene>
    <name evidence="4" type="ORF">M8C21_000550</name>
</gene>
<dbReference type="PANTHER" id="PTHR48103">
    <property type="entry name" value="MIDASIN-RELATED"/>
    <property type="match status" value="1"/>
</dbReference>
<dbReference type="GO" id="GO:0005634">
    <property type="term" value="C:nucleus"/>
    <property type="evidence" value="ECO:0007669"/>
    <property type="project" value="TreeGrafter"/>
</dbReference>
<evidence type="ECO:0000256" key="2">
    <source>
        <dbReference type="ARBA" id="ARBA00022840"/>
    </source>
</evidence>
<dbReference type="GO" id="GO:0016887">
    <property type="term" value="F:ATP hydrolysis activity"/>
    <property type="evidence" value="ECO:0007669"/>
    <property type="project" value="InterPro"/>
</dbReference>
<keyword evidence="5" id="KW-1185">Reference proteome</keyword>
<dbReference type="AlphaFoldDB" id="A0AAD5C766"/>
<dbReference type="Pfam" id="PF07728">
    <property type="entry name" value="AAA_5"/>
    <property type="match status" value="1"/>
</dbReference>
<dbReference type="GO" id="GO:0000027">
    <property type="term" value="P:ribosomal large subunit assembly"/>
    <property type="evidence" value="ECO:0007669"/>
    <property type="project" value="TreeGrafter"/>
</dbReference>
<name>A0AAD5C766_AMBAR</name>
<dbReference type="GO" id="GO:0000055">
    <property type="term" value="P:ribosomal large subunit export from nucleus"/>
    <property type="evidence" value="ECO:0007669"/>
    <property type="project" value="TreeGrafter"/>
</dbReference>
<comment type="caution">
    <text evidence="4">The sequence shown here is derived from an EMBL/GenBank/DDBJ whole genome shotgun (WGS) entry which is preliminary data.</text>
</comment>
<keyword evidence="2" id="KW-0067">ATP-binding</keyword>
<feature type="non-terminal residue" evidence="4">
    <location>
        <position position="453"/>
    </location>
</feature>
<reference evidence="4" key="1">
    <citation type="submission" date="2022-06" db="EMBL/GenBank/DDBJ databases">
        <title>Uncovering the hologenomic basis of an extraordinary plant invasion.</title>
        <authorList>
            <person name="Bieker V.C."/>
            <person name="Martin M.D."/>
            <person name="Gilbert T."/>
            <person name="Hodgins K."/>
            <person name="Battlay P."/>
            <person name="Petersen B."/>
            <person name="Wilson J."/>
        </authorList>
    </citation>
    <scope>NUCLEOTIDE SEQUENCE</scope>
    <source>
        <strain evidence="4">AA19_3_7</strain>
        <tissue evidence="4">Leaf</tissue>
    </source>
</reference>
<accession>A0AAD5C766</accession>
<feature type="domain" description="ATPase dynein-related AAA" evidence="3">
    <location>
        <begin position="350"/>
        <end position="443"/>
    </location>
</feature>
<dbReference type="PANTHER" id="PTHR48103:SF2">
    <property type="entry name" value="MIDASIN"/>
    <property type="match status" value="1"/>
</dbReference>
<dbReference type="Proteomes" id="UP001206925">
    <property type="component" value="Unassembled WGS sequence"/>
</dbReference>
<dbReference type="PRINTS" id="PR00300">
    <property type="entry name" value="CLPPROTEASEA"/>
</dbReference>
<dbReference type="EMBL" id="JAMZMK010009435">
    <property type="protein sequence ID" value="KAI7735788.1"/>
    <property type="molecule type" value="Genomic_DNA"/>
</dbReference>
<dbReference type="SUPFAM" id="SSF52540">
    <property type="entry name" value="P-loop containing nucleoside triphosphate hydrolases"/>
    <property type="match status" value="1"/>
</dbReference>
<evidence type="ECO:0000256" key="1">
    <source>
        <dbReference type="ARBA" id="ARBA00022741"/>
    </source>
</evidence>
<dbReference type="Gene3D" id="3.40.50.300">
    <property type="entry name" value="P-loop containing nucleotide triphosphate hydrolases"/>
    <property type="match status" value="1"/>
</dbReference>
<organism evidence="4 5">
    <name type="scientific">Ambrosia artemisiifolia</name>
    <name type="common">Common ragweed</name>
    <dbReference type="NCBI Taxonomy" id="4212"/>
    <lineage>
        <taxon>Eukaryota</taxon>
        <taxon>Viridiplantae</taxon>
        <taxon>Streptophyta</taxon>
        <taxon>Embryophyta</taxon>
        <taxon>Tracheophyta</taxon>
        <taxon>Spermatophyta</taxon>
        <taxon>Magnoliopsida</taxon>
        <taxon>eudicotyledons</taxon>
        <taxon>Gunneridae</taxon>
        <taxon>Pentapetalae</taxon>
        <taxon>asterids</taxon>
        <taxon>campanulids</taxon>
        <taxon>Asterales</taxon>
        <taxon>Asteraceae</taxon>
        <taxon>Asteroideae</taxon>
        <taxon>Heliantheae alliance</taxon>
        <taxon>Heliantheae</taxon>
        <taxon>Ambrosia</taxon>
    </lineage>
</organism>
<protein>
    <recommendedName>
        <fullName evidence="3">ATPase dynein-related AAA domain-containing protein</fullName>
    </recommendedName>
</protein>
<evidence type="ECO:0000313" key="5">
    <source>
        <dbReference type="Proteomes" id="UP001206925"/>
    </source>
</evidence>
<dbReference type="InterPro" id="IPR027417">
    <property type="entry name" value="P-loop_NTPase"/>
</dbReference>
<evidence type="ECO:0000259" key="3">
    <source>
        <dbReference type="Pfam" id="PF07728"/>
    </source>
</evidence>
<evidence type="ECO:0000313" key="4">
    <source>
        <dbReference type="EMBL" id="KAI7735788.1"/>
    </source>
</evidence>
<proteinExistence type="predicted"/>
<dbReference type="InterPro" id="IPR001270">
    <property type="entry name" value="ClpA/B"/>
</dbReference>
<dbReference type="GO" id="GO:0005524">
    <property type="term" value="F:ATP binding"/>
    <property type="evidence" value="ECO:0007669"/>
    <property type="project" value="UniProtKB-KW"/>
</dbReference>
<sequence>MAIDGSFRIEYELERFLCRCPKLATAPQLDKLVNKGKSLTEEELVDGVAELLLHPRYTIPLVGCFRPIARKIVDRAVDLLRLVPDLTSDSSDSMLEFDEGRLFKDAECEEVISIINLYVKHERGLRLHELSCLAFSRTLDLVPYLSGSIRNYFNFAPPPFKRITGKESMSHLFMQEGVHLLDAMRVSYRLLLAEPEFFCRLWDWSCFLDLVHEITSFDGENTELLLDIRWSVVQILTVVLKMSDRFSRKNKSDMLASDFGFDDEVAFACLLRWKEFLQDVSLEKAGGYLEPFRESGSCSSEEDVNLGLGASNWSYVEATDMSKSGRPFVLTSAVKKSFEMVRLAVSQRWPVLLYGPAGAGKTALISKLAHAQGSQVLSIHMDEQIDGKTLIGSYVCAEQPVNISSLDHVLSLPQAILNGLWVVFEDIDKAPADVQSILLPLLEGSSSFLTGHG</sequence>
<dbReference type="InterPro" id="IPR011704">
    <property type="entry name" value="ATPase_dyneun-rel_AAA"/>
</dbReference>